<dbReference type="KEGG" id="dol:Dole_3258"/>
<dbReference type="HOGENOM" id="CLU_992992_0_0_7"/>
<dbReference type="Gene3D" id="1.10.287.130">
    <property type="match status" value="1"/>
</dbReference>
<evidence type="ECO:0000313" key="1">
    <source>
        <dbReference type="EMBL" id="ABW69061.1"/>
    </source>
</evidence>
<accession>A9A0P4</accession>
<dbReference type="AlphaFoldDB" id="A9A0P4"/>
<dbReference type="EMBL" id="CP000859">
    <property type="protein sequence ID" value="ABW69061.1"/>
    <property type="molecule type" value="Genomic_DNA"/>
</dbReference>
<dbReference type="STRING" id="96561.Dole_3258"/>
<keyword evidence="2" id="KW-1185">Reference proteome</keyword>
<protein>
    <submittedName>
        <fullName evidence="1">PAS/PAC sensor signal transduction histidine kinase</fullName>
    </submittedName>
</protein>
<keyword evidence="1" id="KW-0418">Kinase</keyword>
<dbReference type="OrthoDB" id="9772100at2"/>
<evidence type="ECO:0000313" key="2">
    <source>
        <dbReference type="Proteomes" id="UP000008561"/>
    </source>
</evidence>
<reference evidence="1 2" key="1">
    <citation type="submission" date="2007-10" db="EMBL/GenBank/DDBJ databases">
        <title>Complete sequence of Desulfococcus oleovorans Hxd3.</title>
        <authorList>
            <consortium name="US DOE Joint Genome Institute"/>
            <person name="Copeland A."/>
            <person name="Lucas S."/>
            <person name="Lapidus A."/>
            <person name="Barry K."/>
            <person name="Glavina del Rio T."/>
            <person name="Dalin E."/>
            <person name="Tice H."/>
            <person name="Pitluck S."/>
            <person name="Kiss H."/>
            <person name="Brettin T."/>
            <person name="Bruce D."/>
            <person name="Detter J.C."/>
            <person name="Han C."/>
            <person name="Schmutz J."/>
            <person name="Larimer F."/>
            <person name="Land M."/>
            <person name="Hauser L."/>
            <person name="Kyrpides N."/>
            <person name="Kim E."/>
            <person name="Wawrik B."/>
            <person name="Richardson P."/>
        </authorList>
    </citation>
    <scope>NUCLEOTIDE SEQUENCE [LARGE SCALE GENOMIC DNA]</scope>
    <source>
        <strain evidence="2">DSM 6200 / JCM 39069 / Hxd3</strain>
    </source>
</reference>
<name>A9A0P4_DESOH</name>
<gene>
    <name evidence="1" type="ordered locus">Dole_3258</name>
</gene>
<dbReference type="GO" id="GO:0016301">
    <property type="term" value="F:kinase activity"/>
    <property type="evidence" value="ECO:0007669"/>
    <property type="project" value="UniProtKB-KW"/>
</dbReference>
<dbReference type="Proteomes" id="UP000008561">
    <property type="component" value="Chromosome"/>
</dbReference>
<organism evidence="1 2">
    <name type="scientific">Desulfosudis oleivorans (strain DSM 6200 / JCM 39069 / Hxd3)</name>
    <name type="common">Desulfococcus oleovorans</name>
    <dbReference type="NCBI Taxonomy" id="96561"/>
    <lineage>
        <taxon>Bacteria</taxon>
        <taxon>Pseudomonadati</taxon>
        <taxon>Thermodesulfobacteriota</taxon>
        <taxon>Desulfobacteria</taxon>
        <taxon>Desulfobacterales</taxon>
        <taxon>Desulfosudaceae</taxon>
        <taxon>Desulfosudis</taxon>
    </lineage>
</organism>
<sequence length="280" mass="30233">MKALLINQPPQTQKFLEESGLATIATAEVNRLLVTLLPGVVHEINNPVGFVTANLSSMEGYMQSIGELADHFKRLTTLLGSRPNLTTEERELLDICKALAADADVEAAISDAPALLAECRDGMRRIQELAAALREVSLTGEEAQAGCDLHLCMETALRVIWNELKYTITVDRQYGEPLFLEAVSSQPLVQGFLVLLAHAIDCMGGEGAIAIETAVENEATLVRIFCSSQKFQENRCGADPAAARHFFGKCKATLNVVVDGPGRNVFYTVTIPADASGSNE</sequence>
<dbReference type="RefSeq" id="WP_012176670.1">
    <property type="nucleotide sequence ID" value="NC_009943.1"/>
</dbReference>
<proteinExistence type="predicted"/>
<keyword evidence="1" id="KW-0808">Transferase</keyword>
<dbReference type="eggNOG" id="COG0642">
    <property type="taxonomic scope" value="Bacteria"/>
</dbReference>